<proteinExistence type="predicted"/>
<organism evidence="2 3">
    <name type="scientific">Dreissena polymorpha</name>
    <name type="common">Zebra mussel</name>
    <name type="synonym">Mytilus polymorpha</name>
    <dbReference type="NCBI Taxonomy" id="45954"/>
    <lineage>
        <taxon>Eukaryota</taxon>
        <taxon>Metazoa</taxon>
        <taxon>Spiralia</taxon>
        <taxon>Lophotrochozoa</taxon>
        <taxon>Mollusca</taxon>
        <taxon>Bivalvia</taxon>
        <taxon>Autobranchia</taxon>
        <taxon>Heteroconchia</taxon>
        <taxon>Euheterodonta</taxon>
        <taxon>Imparidentia</taxon>
        <taxon>Neoheterodontei</taxon>
        <taxon>Myida</taxon>
        <taxon>Dreissenoidea</taxon>
        <taxon>Dreissenidae</taxon>
        <taxon>Dreissena</taxon>
    </lineage>
</organism>
<sequence length="63" mass="7493">MVCPHSHTHYKWRPTGDRGACIRMQFSIEPARGFVGFSYTLFPVTRFRGRIPTWQGRMSRYRT</sequence>
<keyword evidence="3" id="KW-1185">Reference proteome</keyword>
<evidence type="ECO:0000313" key="3">
    <source>
        <dbReference type="Proteomes" id="UP000828390"/>
    </source>
</evidence>
<protein>
    <submittedName>
        <fullName evidence="2">Uncharacterized protein</fullName>
    </submittedName>
</protein>
<evidence type="ECO:0000313" key="2">
    <source>
        <dbReference type="EMBL" id="KAH3723615.1"/>
    </source>
</evidence>
<evidence type="ECO:0000313" key="1">
    <source>
        <dbReference type="EMBL" id="KAH3723506.1"/>
    </source>
</evidence>
<dbReference type="AlphaFoldDB" id="A0A9D4CEB5"/>
<name>A0A9D4CEB5_DREPO</name>
<reference evidence="2" key="2">
    <citation type="submission" date="2020-11" db="EMBL/GenBank/DDBJ databases">
        <authorList>
            <person name="McCartney M.A."/>
            <person name="Auch B."/>
            <person name="Kono T."/>
            <person name="Mallez S."/>
            <person name="Becker A."/>
            <person name="Gohl D.M."/>
            <person name="Silverstein K.A.T."/>
            <person name="Koren S."/>
            <person name="Bechman K.B."/>
            <person name="Herman A."/>
            <person name="Abrahante J.E."/>
            <person name="Garbe J."/>
        </authorList>
    </citation>
    <scope>NUCLEOTIDE SEQUENCE</scope>
    <source>
        <strain evidence="2">Duluth1</strain>
        <tissue evidence="2">Whole animal</tissue>
    </source>
</reference>
<dbReference type="EMBL" id="JAIWYP010000012">
    <property type="protein sequence ID" value="KAH3723615.1"/>
    <property type="molecule type" value="Genomic_DNA"/>
</dbReference>
<dbReference type="Proteomes" id="UP000828390">
    <property type="component" value="Unassembled WGS sequence"/>
</dbReference>
<reference evidence="2" key="1">
    <citation type="journal article" date="2019" name="bioRxiv">
        <title>The Genome of the Zebra Mussel, Dreissena polymorpha: A Resource for Invasive Species Research.</title>
        <authorList>
            <person name="McCartney M.A."/>
            <person name="Auch B."/>
            <person name="Kono T."/>
            <person name="Mallez S."/>
            <person name="Zhang Y."/>
            <person name="Obille A."/>
            <person name="Becker A."/>
            <person name="Abrahante J.E."/>
            <person name="Garbe J."/>
            <person name="Badalamenti J.P."/>
            <person name="Herman A."/>
            <person name="Mangelson H."/>
            <person name="Liachko I."/>
            <person name="Sullivan S."/>
            <person name="Sone E.D."/>
            <person name="Koren S."/>
            <person name="Silverstein K.A.T."/>
            <person name="Beckman K.B."/>
            <person name="Gohl D.M."/>
        </authorList>
    </citation>
    <scope>NUCLEOTIDE SEQUENCE</scope>
    <source>
        <strain evidence="2">Duluth1</strain>
        <tissue evidence="2">Whole animal</tissue>
    </source>
</reference>
<comment type="caution">
    <text evidence="2">The sequence shown here is derived from an EMBL/GenBank/DDBJ whole genome shotgun (WGS) entry which is preliminary data.</text>
</comment>
<gene>
    <name evidence="1" type="ORF">DPMN_049295</name>
    <name evidence="2" type="ORF">DPMN_049408</name>
</gene>
<accession>A0A9D4CEB5</accession>
<dbReference type="EMBL" id="JAIWYP010000012">
    <property type="protein sequence ID" value="KAH3723506.1"/>
    <property type="molecule type" value="Genomic_DNA"/>
</dbReference>